<dbReference type="EMBL" id="BK032663">
    <property type="protein sequence ID" value="DAF53749.1"/>
    <property type="molecule type" value="Genomic_DNA"/>
</dbReference>
<evidence type="ECO:0000313" key="1">
    <source>
        <dbReference type="EMBL" id="DAF53749.1"/>
    </source>
</evidence>
<reference evidence="1" key="1">
    <citation type="journal article" date="2021" name="Proc. Natl. Acad. Sci. U.S.A.">
        <title>A Catalog of Tens of Thousands of Viruses from Human Metagenomes Reveals Hidden Associations with Chronic Diseases.</title>
        <authorList>
            <person name="Tisza M.J."/>
            <person name="Buck C.B."/>
        </authorList>
    </citation>
    <scope>NUCLEOTIDE SEQUENCE</scope>
    <source>
        <strain evidence="1">CtLnD25</strain>
    </source>
</reference>
<protein>
    <submittedName>
        <fullName evidence="1">Uncharacterized protein</fullName>
    </submittedName>
</protein>
<organism evidence="1">
    <name type="scientific">Siphoviridae sp. ctLnD25</name>
    <dbReference type="NCBI Taxonomy" id="2827850"/>
    <lineage>
        <taxon>Viruses</taxon>
        <taxon>Duplodnaviria</taxon>
        <taxon>Heunggongvirae</taxon>
        <taxon>Uroviricota</taxon>
        <taxon>Caudoviricetes</taxon>
    </lineage>
</organism>
<accession>A0A8S5SRS5</accession>
<sequence length="125" mass="13950">MNITAEMVSFFVSIAGAFLGGLVAFSNWQRASREDKEKEDAWKSTITNTLTRLETRQQVMNEQLGKYQQSLSDLTATLTQHTAELSVVGIVARRADEVSKKAATDLAEVKTDVRNLDSRITKLEK</sequence>
<name>A0A8S5SRS5_9CAUD</name>
<proteinExistence type="predicted"/>